<feature type="region of interest" description="Disordered" evidence="1">
    <location>
        <begin position="356"/>
        <end position="384"/>
    </location>
</feature>
<dbReference type="InterPro" id="IPR018289">
    <property type="entry name" value="MULE_transposase_dom"/>
</dbReference>
<protein>
    <recommendedName>
        <fullName evidence="2">OTU domain-containing protein</fullName>
    </recommendedName>
</protein>
<proteinExistence type="predicted"/>
<dbReference type="OrthoDB" id="5987462at2759"/>
<gene>
    <name evidence="3" type="ORF">OXX778_LOCUS21079</name>
</gene>
<dbReference type="InterPro" id="IPR038765">
    <property type="entry name" value="Papain-like_cys_pep_sf"/>
</dbReference>
<sequence>MDDENHYYQFKMVTDRQKLHINRTNTFNNLIKQLKQNNFDELKNSINSQLKTASAFSIIRKRQIIFNPKNDLVDKISRSLLIKSKFELFDLAPVSIVGDGNCFFRSLSKALYGEEKYDVEIRYRTLVEMILRKDEFLEYAKQQKIDWFYNLSPSIDKLNEEEVFIEQIFNCSKLDSWSTLWHIFSAQAFSIDICLVYPTIKKYQINSMIEYLNGTIRCLDRSIQGPVRIFWSNSNDEKLECPAWKANHFICLLPYRKINYDEIIIKNKIEMENEKRLLSDSSQVTKSQSRPSIKKIKPYINFNNNYDQTNSNFNTLEFENDVFDMDKIKFEAEDSFQKSSLSWNENRDMSLIEQDEKLEHSESTESASTDEELSPLSNSLSPIHPNKSLSIESVSDHLDCQDETEKKNSNFKNVDLQTFHFFDAIRIAFTENSVQSLPKSVDKNSLFCIDLNVFKEGDVLADDNGAYKEYGNKTKIYKIASNNGSLLVEKIDSKIIDNDFLNVFKCTKVFYKSISIDNFIRKSIKISKFNDTKSFNIMILAYVWKKKICLNNLELKVHGNSTINSHPYVRMSKTALDKVKEESIKIGSASLNYNTMIECASKDEFSLGEYPRSISQLYKYKSLQKKYKNNASSKDEYADLLINRQKSDFVRSVNFDRYGFTAIMFDQQQFVDLIRFGGSEKNFSIINIDTTFKLGRYYVTYLTFRNLSLNYNGTDCYPTFMGPVMVHVKRDFDTYLRFALELKHYSACVKLDIEKIKCIITDDDEALHGAFKTVFTRTNFMLCCNHMRKDIYKILNDYNLKDEEKEEIIQLIFGINGDRSKSLITSEDSEIYADRANKLLESTVI</sequence>
<evidence type="ECO:0000259" key="2">
    <source>
        <dbReference type="PROSITE" id="PS50802"/>
    </source>
</evidence>
<reference evidence="3" key="1">
    <citation type="submission" date="2021-02" db="EMBL/GenBank/DDBJ databases">
        <authorList>
            <person name="Nowell W R."/>
        </authorList>
    </citation>
    <scope>NUCLEOTIDE SEQUENCE</scope>
    <source>
        <strain evidence="3">Ploen Becks lab</strain>
    </source>
</reference>
<dbReference type="EMBL" id="CAJNOC010007472">
    <property type="protein sequence ID" value="CAF1099583.1"/>
    <property type="molecule type" value="Genomic_DNA"/>
</dbReference>
<name>A0A814P6F2_9BILA</name>
<accession>A0A814P6F2</accession>
<organism evidence="3 4">
    <name type="scientific">Brachionus calyciflorus</name>
    <dbReference type="NCBI Taxonomy" id="104777"/>
    <lineage>
        <taxon>Eukaryota</taxon>
        <taxon>Metazoa</taxon>
        <taxon>Spiralia</taxon>
        <taxon>Gnathifera</taxon>
        <taxon>Rotifera</taxon>
        <taxon>Eurotatoria</taxon>
        <taxon>Monogononta</taxon>
        <taxon>Pseudotrocha</taxon>
        <taxon>Ploima</taxon>
        <taxon>Brachionidae</taxon>
        <taxon>Brachionus</taxon>
    </lineage>
</organism>
<feature type="domain" description="OTU" evidence="2">
    <location>
        <begin position="91"/>
        <end position="255"/>
    </location>
</feature>
<comment type="caution">
    <text evidence="3">The sequence shown here is derived from an EMBL/GenBank/DDBJ whole genome shotgun (WGS) entry which is preliminary data.</text>
</comment>
<evidence type="ECO:0000256" key="1">
    <source>
        <dbReference type="SAM" id="MobiDB-lite"/>
    </source>
</evidence>
<keyword evidence="4" id="KW-1185">Reference proteome</keyword>
<dbReference type="Proteomes" id="UP000663879">
    <property type="component" value="Unassembled WGS sequence"/>
</dbReference>
<dbReference type="SUPFAM" id="SSF54001">
    <property type="entry name" value="Cysteine proteinases"/>
    <property type="match status" value="1"/>
</dbReference>
<dbReference type="Pfam" id="PF10551">
    <property type="entry name" value="MULE"/>
    <property type="match status" value="1"/>
</dbReference>
<evidence type="ECO:0000313" key="4">
    <source>
        <dbReference type="Proteomes" id="UP000663879"/>
    </source>
</evidence>
<evidence type="ECO:0000313" key="3">
    <source>
        <dbReference type="EMBL" id="CAF1099583.1"/>
    </source>
</evidence>
<dbReference type="Gene3D" id="3.90.70.80">
    <property type="match status" value="1"/>
</dbReference>
<dbReference type="InterPro" id="IPR003323">
    <property type="entry name" value="OTU_dom"/>
</dbReference>
<dbReference type="PROSITE" id="PS50802">
    <property type="entry name" value="OTU"/>
    <property type="match status" value="1"/>
</dbReference>
<dbReference type="AlphaFoldDB" id="A0A814P6F2"/>